<dbReference type="Gene3D" id="3.40.50.2300">
    <property type="match status" value="1"/>
</dbReference>
<name>A0A4R1HJ80_PSEEN</name>
<organism evidence="2 3">
    <name type="scientific">Pseudonocardia endophytica</name>
    <dbReference type="NCBI Taxonomy" id="401976"/>
    <lineage>
        <taxon>Bacteria</taxon>
        <taxon>Bacillati</taxon>
        <taxon>Actinomycetota</taxon>
        <taxon>Actinomycetes</taxon>
        <taxon>Pseudonocardiales</taxon>
        <taxon>Pseudonocardiaceae</taxon>
        <taxon>Pseudonocardia</taxon>
    </lineage>
</organism>
<dbReference type="InterPro" id="IPR023485">
    <property type="entry name" value="Ptyr_pPase"/>
</dbReference>
<evidence type="ECO:0000259" key="1">
    <source>
        <dbReference type="SMART" id="SM00226"/>
    </source>
</evidence>
<proteinExistence type="predicted"/>
<evidence type="ECO:0000313" key="2">
    <source>
        <dbReference type="EMBL" id="TCK20953.1"/>
    </source>
</evidence>
<dbReference type="Pfam" id="PF01451">
    <property type="entry name" value="LMWPc"/>
    <property type="match status" value="1"/>
</dbReference>
<evidence type="ECO:0000313" key="3">
    <source>
        <dbReference type="Proteomes" id="UP000295560"/>
    </source>
</evidence>
<dbReference type="PANTHER" id="PTHR11717:SF31">
    <property type="entry name" value="LOW MOLECULAR WEIGHT PROTEIN-TYROSINE-PHOSPHATASE ETP-RELATED"/>
    <property type="match status" value="1"/>
</dbReference>
<comment type="caution">
    <text evidence="2">The sequence shown here is derived from an EMBL/GenBank/DDBJ whole genome shotgun (WGS) entry which is preliminary data.</text>
</comment>
<dbReference type="InterPro" id="IPR036196">
    <property type="entry name" value="Ptyr_pPase_sf"/>
</dbReference>
<dbReference type="SUPFAM" id="SSF52788">
    <property type="entry name" value="Phosphotyrosine protein phosphatases I"/>
    <property type="match status" value="1"/>
</dbReference>
<dbReference type="Proteomes" id="UP000295560">
    <property type="component" value="Unassembled WGS sequence"/>
</dbReference>
<dbReference type="SMART" id="SM00226">
    <property type="entry name" value="LMWPc"/>
    <property type="match status" value="1"/>
</dbReference>
<sequence>MRHTKHSQTDTPVVQRDDETFRLLYVCTGNVCRSPGAEILTRHLLRGRLGGREAARIEVASAGVRAVVGAPMHPESRAALEPWALDTDHWSGDFRARQLSAGIVRDADLVLTASRKHRSTVLTEFPEMLGVTFSLVEFARLVSAVDATMLPPDLVKRARAAVDAARAQRGLVPADGDDRIPDPIGGEPQDYRNATAMTFRAVVDVLDVIAPRS</sequence>
<dbReference type="InterPro" id="IPR050438">
    <property type="entry name" value="LMW_PTPase"/>
</dbReference>
<dbReference type="PANTHER" id="PTHR11717">
    <property type="entry name" value="LOW MOLECULAR WEIGHT PROTEIN TYROSINE PHOSPHATASE"/>
    <property type="match status" value="1"/>
</dbReference>
<dbReference type="AlphaFoldDB" id="A0A4R1HJ80"/>
<reference evidence="2 3" key="1">
    <citation type="submission" date="2019-03" db="EMBL/GenBank/DDBJ databases">
        <title>Sequencing the genomes of 1000 actinobacteria strains.</title>
        <authorList>
            <person name="Klenk H.-P."/>
        </authorList>
    </citation>
    <scope>NUCLEOTIDE SEQUENCE [LARGE SCALE GENOMIC DNA]</scope>
    <source>
        <strain evidence="2 3">DSM 44969</strain>
    </source>
</reference>
<dbReference type="OrthoDB" id="9784339at2"/>
<gene>
    <name evidence="2" type="ORF">EV378_4921</name>
</gene>
<accession>A0A4R1HJ80</accession>
<protein>
    <submittedName>
        <fullName evidence="2">Protein-tyrosine phosphatase</fullName>
    </submittedName>
</protein>
<dbReference type="EMBL" id="SMFZ01000002">
    <property type="protein sequence ID" value="TCK20953.1"/>
    <property type="molecule type" value="Genomic_DNA"/>
</dbReference>
<feature type="domain" description="Phosphotyrosine protein phosphatase I" evidence="1">
    <location>
        <begin position="21"/>
        <end position="208"/>
    </location>
</feature>
<keyword evidence="3" id="KW-1185">Reference proteome</keyword>
<dbReference type="GO" id="GO:0004725">
    <property type="term" value="F:protein tyrosine phosphatase activity"/>
    <property type="evidence" value="ECO:0007669"/>
    <property type="project" value="TreeGrafter"/>
</dbReference>